<sequence>MESTTSPPPSAHELFQVYMLIVGLSKVIESGGVSLMSNNSWHDAQLIFSTKKNQYIRQESREHYCLP</sequence>
<reference evidence="1" key="1">
    <citation type="submission" date="2014-05" db="EMBL/GenBank/DDBJ databases">
        <authorList>
            <person name="Chronopoulou M."/>
        </authorList>
    </citation>
    <scope>NUCLEOTIDE SEQUENCE</scope>
    <source>
        <tissue evidence="1">Whole organism</tissue>
    </source>
</reference>
<evidence type="ECO:0000313" key="1">
    <source>
        <dbReference type="EMBL" id="CDW50614.1"/>
    </source>
</evidence>
<dbReference type="AlphaFoldDB" id="A0A0K2VJH5"/>
<accession>A0A0K2VJH5</accession>
<organism evidence="1">
    <name type="scientific">Lepeophtheirus salmonis</name>
    <name type="common">Salmon louse</name>
    <name type="synonym">Caligus salmonis</name>
    <dbReference type="NCBI Taxonomy" id="72036"/>
    <lineage>
        <taxon>Eukaryota</taxon>
        <taxon>Metazoa</taxon>
        <taxon>Ecdysozoa</taxon>
        <taxon>Arthropoda</taxon>
        <taxon>Crustacea</taxon>
        <taxon>Multicrustacea</taxon>
        <taxon>Hexanauplia</taxon>
        <taxon>Copepoda</taxon>
        <taxon>Siphonostomatoida</taxon>
        <taxon>Caligidae</taxon>
        <taxon>Lepeophtheirus</taxon>
    </lineage>
</organism>
<proteinExistence type="predicted"/>
<dbReference type="EMBL" id="HACA01033253">
    <property type="protein sequence ID" value="CDW50614.1"/>
    <property type="molecule type" value="Transcribed_RNA"/>
</dbReference>
<name>A0A0K2VJH5_LEPSM</name>
<protein>
    <submittedName>
        <fullName evidence="1">Uncharacterized protein</fullName>
    </submittedName>
</protein>